<name>A0A811KDX8_BURXY</name>
<dbReference type="PANTHER" id="PTHR43201:SF5">
    <property type="entry name" value="MEDIUM-CHAIN ACYL-COA LIGASE ACSF2, MITOCHONDRIAL"/>
    <property type="match status" value="1"/>
</dbReference>
<feature type="disulfide bond" evidence="8">
    <location>
        <begin position="56"/>
        <end position="90"/>
    </location>
</feature>
<feature type="signal peptide" evidence="9">
    <location>
        <begin position="1"/>
        <end position="20"/>
    </location>
</feature>
<keyword evidence="12" id="KW-1185">Reference proteome</keyword>
<dbReference type="Pfam" id="PF01549">
    <property type="entry name" value="ShK"/>
    <property type="match status" value="3"/>
</dbReference>
<evidence type="ECO:0000259" key="10">
    <source>
        <dbReference type="PROSITE" id="PS51670"/>
    </source>
</evidence>
<evidence type="ECO:0000256" key="9">
    <source>
        <dbReference type="SAM" id="SignalP"/>
    </source>
</evidence>
<feature type="disulfide bond" evidence="8">
    <location>
        <begin position="95"/>
        <end position="129"/>
    </location>
</feature>
<reference evidence="11" key="1">
    <citation type="submission" date="2020-09" db="EMBL/GenBank/DDBJ databases">
        <authorList>
            <person name="Kikuchi T."/>
        </authorList>
    </citation>
    <scope>NUCLEOTIDE SEQUENCE</scope>
    <source>
        <strain evidence="11">Ka4C1</strain>
    </source>
</reference>
<feature type="chain" id="PRO_5036220993" description="Medium-chain acyl-CoA ligase ACSF2, mitochondrial" evidence="9">
    <location>
        <begin position="21"/>
        <end position="772"/>
    </location>
</feature>
<dbReference type="Gene3D" id="1.10.10.1870">
    <property type="entry name" value="ShTK domain-like"/>
    <property type="match status" value="1"/>
</dbReference>
<dbReference type="OrthoDB" id="10253115at2759"/>
<comment type="caution">
    <text evidence="11">The sequence shown here is derived from an EMBL/GenBank/DDBJ whole genome shotgun (WGS) entry which is preliminary data.</text>
</comment>
<dbReference type="InterPro" id="IPR042099">
    <property type="entry name" value="ANL_N_sf"/>
</dbReference>
<keyword evidence="9" id="KW-0732">Signal</keyword>
<comment type="similarity">
    <text evidence="1">Belongs to the ATP-dependent AMP-binding enzyme family.</text>
</comment>
<evidence type="ECO:0000256" key="4">
    <source>
        <dbReference type="ARBA" id="ARBA00039009"/>
    </source>
</evidence>
<keyword evidence="2" id="KW-0436">Ligase</keyword>
<dbReference type="InterPro" id="IPR025110">
    <property type="entry name" value="AMP-bd_C"/>
</dbReference>
<dbReference type="InterPro" id="IPR045851">
    <property type="entry name" value="AMP-bd_C_sf"/>
</dbReference>
<accession>A0A811KDX8</accession>
<dbReference type="Gene3D" id="3.40.50.12780">
    <property type="entry name" value="N-terminal domain of ligase-like"/>
    <property type="match status" value="1"/>
</dbReference>
<evidence type="ECO:0000256" key="1">
    <source>
        <dbReference type="ARBA" id="ARBA00006432"/>
    </source>
</evidence>
<evidence type="ECO:0000256" key="3">
    <source>
        <dbReference type="ARBA" id="ARBA00037247"/>
    </source>
</evidence>
<dbReference type="Proteomes" id="UP000582659">
    <property type="component" value="Unassembled WGS sequence"/>
</dbReference>
<dbReference type="Gene3D" id="3.30.300.30">
    <property type="match status" value="1"/>
</dbReference>
<comment type="catalytic activity">
    <reaction evidence="7">
        <text>a medium-chain fatty acid + ATP + CoA = a medium-chain fatty acyl-CoA + AMP + diphosphate</text>
        <dbReference type="Rhea" id="RHEA:48340"/>
        <dbReference type="ChEBI" id="CHEBI:30616"/>
        <dbReference type="ChEBI" id="CHEBI:33019"/>
        <dbReference type="ChEBI" id="CHEBI:57287"/>
        <dbReference type="ChEBI" id="CHEBI:59558"/>
        <dbReference type="ChEBI" id="CHEBI:90546"/>
        <dbReference type="ChEBI" id="CHEBI:456215"/>
        <dbReference type="EC" id="6.2.1.2"/>
    </reaction>
</comment>
<evidence type="ECO:0000256" key="5">
    <source>
        <dbReference type="ARBA" id="ARBA00039638"/>
    </source>
</evidence>
<comment type="function">
    <text evidence="3">Acyl-CoA synthases catalyze the initial reaction in fatty acid metabolism, by forming a thioester with CoA. Has some preference toward medium-chain substrates. Plays a role in adipocyte differentiation.</text>
</comment>
<dbReference type="EMBL" id="CAJFDI010000002">
    <property type="protein sequence ID" value="CAD5213420.1"/>
    <property type="molecule type" value="Genomic_DNA"/>
</dbReference>
<evidence type="ECO:0000313" key="11">
    <source>
        <dbReference type="EMBL" id="CAD5213420.1"/>
    </source>
</evidence>
<dbReference type="AlphaFoldDB" id="A0A811KDX8"/>
<dbReference type="GO" id="GO:0006631">
    <property type="term" value="P:fatty acid metabolic process"/>
    <property type="evidence" value="ECO:0007669"/>
    <property type="project" value="TreeGrafter"/>
</dbReference>
<dbReference type="InterPro" id="IPR000873">
    <property type="entry name" value="AMP-dep_synth/lig_dom"/>
</dbReference>
<keyword evidence="8" id="KW-1015">Disulfide bond</keyword>
<comment type="catalytic activity">
    <reaction evidence="6">
        <text>octanoate + ATP + CoA = octanoyl-CoA + AMP + diphosphate</text>
        <dbReference type="Rhea" id="RHEA:33631"/>
        <dbReference type="ChEBI" id="CHEBI:25646"/>
        <dbReference type="ChEBI" id="CHEBI:30616"/>
        <dbReference type="ChEBI" id="CHEBI:33019"/>
        <dbReference type="ChEBI" id="CHEBI:57287"/>
        <dbReference type="ChEBI" id="CHEBI:57386"/>
        <dbReference type="ChEBI" id="CHEBI:456215"/>
    </reaction>
</comment>
<feature type="domain" description="ShKT" evidence="10">
    <location>
        <begin position="95"/>
        <end position="129"/>
    </location>
</feature>
<evidence type="ECO:0000256" key="7">
    <source>
        <dbReference type="ARBA" id="ARBA00048277"/>
    </source>
</evidence>
<comment type="caution">
    <text evidence="8">Lacks conserved residue(s) required for the propagation of feature annotation.</text>
</comment>
<dbReference type="FunFam" id="3.30.300.30:FF:000008">
    <property type="entry name" value="2,3-dihydroxybenzoate-AMP ligase"/>
    <property type="match status" value="1"/>
</dbReference>
<dbReference type="Pfam" id="PF00501">
    <property type="entry name" value="AMP-binding"/>
    <property type="match status" value="1"/>
</dbReference>
<dbReference type="PROSITE" id="PS51670">
    <property type="entry name" value="SHKT"/>
    <property type="match status" value="2"/>
</dbReference>
<dbReference type="Gene3D" id="1.10.10.1940">
    <property type="match status" value="1"/>
</dbReference>
<gene>
    <name evidence="11" type="ORF">BXYJ_LOCUS3021</name>
</gene>
<dbReference type="EC" id="6.2.1.2" evidence="4"/>
<sequence>MHFTRFLLAICAFFCKFSSAEIQTLTIDLNSRESYQIEFESADLADGVYSYSAGQCTDKLNDCGVIKSVCYNSLYYQMMKSYCGKTCMFCGPQACTDKAADCAQKKQLCNTWPYTTLMEQLCPKTCKLCDVECADTDPNCKEYVANKFCENEYYPQSFIKGTCGQSYLKMALKTSIPRYTKLATNLKQFAAVKSPVPDVETQFSYVHGATNAPLLNHTIGQRLKLGAETVPDKEICIFLEENTRKTYEEFHKEASQLAAGFCNLGLQRNDRIGIWGPNYYEWLLTKYAAALGGFCLVNINPGYQTEELRFALRKVGVSALVTPPEFRKSKYYNTIHEIIPELTILPDGCGSVHSKNLPDLKHLIVFGNHTNLKGAWNLKDVAEGGNGSNARKTLAEYENRVRFDDPANIQFTSGTTGHPKAATLTHHNIVNNSYFSGLRLEFDKGDHRICVPNPLYHCLGSVCGELSSVVHQQTAIFPSAWFNAKSTLHAIREEKVTSLFGTPTMFIDCLNHPDLQKTDVSSLYNGMVAGSPCPRDMMKRLAEEMNLHKLAIAYGSTEVSPMCLMVRSEVEAPKRWESVGTICEHVEVSIIDTEGHVQPIGEPGEICVRGYSVMRGYWDDEEKTRKEITPDRWYHTGDIGVMEPDGSVKIAGRSKDLVIRGGENIYPAEVEQFLFTHDSIADVHVVGVPDVRFGEELCAWIRLKDGHENFTEAELKEWCKGKIAHYKVPRYVLFKKEQDFPMTVTGKVKKNVLREVSRKELNLVPEAIHYNA</sequence>
<proteinExistence type="inferred from homology"/>
<protein>
    <recommendedName>
        <fullName evidence="5">Medium-chain acyl-CoA ligase ACSF2, mitochondrial</fullName>
        <ecNumber evidence="4">6.2.1.2</ecNumber>
    </recommendedName>
</protein>
<evidence type="ECO:0000256" key="6">
    <source>
        <dbReference type="ARBA" id="ARBA00047319"/>
    </source>
</evidence>
<dbReference type="FunFam" id="3.40.50.12780:FF:000003">
    <property type="entry name" value="Long-chain-fatty-acid--CoA ligase FadD"/>
    <property type="match status" value="1"/>
</dbReference>
<evidence type="ECO:0000256" key="8">
    <source>
        <dbReference type="PROSITE-ProRule" id="PRU01005"/>
    </source>
</evidence>
<evidence type="ECO:0000256" key="2">
    <source>
        <dbReference type="ARBA" id="ARBA00022598"/>
    </source>
</evidence>
<dbReference type="InterPro" id="IPR003582">
    <property type="entry name" value="ShKT_dom"/>
</dbReference>
<evidence type="ECO:0000313" key="12">
    <source>
        <dbReference type="Proteomes" id="UP000659654"/>
    </source>
</evidence>
<dbReference type="CDD" id="cd05917">
    <property type="entry name" value="FACL_like_2"/>
    <property type="match status" value="1"/>
</dbReference>
<dbReference type="Pfam" id="PF13193">
    <property type="entry name" value="AMP-binding_C"/>
    <property type="match status" value="1"/>
</dbReference>
<dbReference type="Proteomes" id="UP000659654">
    <property type="component" value="Unassembled WGS sequence"/>
</dbReference>
<dbReference type="PANTHER" id="PTHR43201">
    <property type="entry name" value="ACYL-COA SYNTHETASE"/>
    <property type="match status" value="1"/>
</dbReference>
<dbReference type="PROSITE" id="PS00455">
    <property type="entry name" value="AMP_BINDING"/>
    <property type="match status" value="1"/>
</dbReference>
<dbReference type="SMR" id="A0A811KDX8"/>
<dbReference type="SUPFAM" id="SSF56801">
    <property type="entry name" value="Acetyl-CoA synthetase-like"/>
    <property type="match status" value="1"/>
</dbReference>
<dbReference type="GO" id="GO:0031956">
    <property type="term" value="F:medium-chain fatty acid-CoA ligase activity"/>
    <property type="evidence" value="ECO:0007669"/>
    <property type="project" value="UniProtKB-EC"/>
</dbReference>
<feature type="domain" description="ShKT" evidence="10">
    <location>
        <begin position="56"/>
        <end position="90"/>
    </location>
</feature>
<organism evidence="11 12">
    <name type="scientific">Bursaphelenchus xylophilus</name>
    <name type="common">Pinewood nematode worm</name>
    <name type="synonym">Aphelenchoides xylophilus</name>
    <dbReference type="NCBI Taxonomy" id="6326"/>
    <lineage>
        <taxon>Eukaryota</taxon>
        <taxon>Metazoa</taxon>
        <taxon>Ecdysozoa</taxon>
        <taxon>Nematoda</taxon>
        <taxon>Chromadorea</taxon>
        <taxon>Rhabditida</taxon>
        <taxon>Tylenchina</taxon>
        <taxon>Tylenchomorpha</taxon>
        <taxon>Aphelenchoidea</taxon>
        <taxon>Aphelenchoididae</taxon>
        <taxon>Bursaphelenchus</taxon>
    </lineage>
</organism>
<dbReference type="InterPro" id="IPR020845">
    <property type="entry name" value="AMP-binding_CS"/>
</dbReference>
<dbReference type="SMART" id="SM00254">
    <property type="entry name" value="ShKT"/>
    <property type="match status" value="3"/>
</dbReference>
<dbReference type="EMBL" id="CAJFCV020000002">
    <property type="protein sequence ID" value="CAG9092547.1"/>
    <property type="molecule type" value="Genomic_DNA"/>
</dbReference>